<gene>
    <name evidence="1" type="ORF">Glove_30g94</name>
</gene>
<keyword evidence="2" id="KW-1185">Reference proteome</keyword>
<name>A0A397JLU4_9GLOM</name>
<dbReference type="Proteomes" id="UP000266861">
    <property type="component" value="Unassembled WGS sequence"/>
</dbReference>
<proteinExistence type="predicted"/>
<evidence type="ECO:0000313" key="1">
    <source>
        <dbReference type="EMBL" id="RHZ87788.1"/>
    </source>
</evidence>
<organism evidence="1 2">
    <name type="scientific">Diversispora epigaea</name>
    <dbReference type="NCBI Taxonomy" id="1348612"/>
    <lineage>
        <taxon>Eukaryota</taxon>
        <taxon>Fungi</taxon>
        <taxon>Fungi incertae sedis</taxon>
        <taxon>Mucoromycota</taxon>
        <taxon>Glomeromycotina</taxon>
        <taxon>Glomeromycetes</taxon>
        <taxon>Diversisporales</taxon>
        <taxon>Diversisporaceae</taxon>
        <taxon>Diversispora</taxon>
    </lineage>
</organism>
<protein>
    <submittedName>
        <fullName evidence="1">Uncharacterized protein</fullName>
    </submittedName>
</protein>
<dbReference type="AlphaFoldDB" id="A0A397JLU4"/>
<reference evidence="1 2" key="1">
    <citation type="submission" date="2018-08" db="EMBL/GenBank/DDBJ databases">
        <title>Genome and evolution of the arbuscular mycorrhizal fungus Diversispora epigaea (formerly Glomus versiforme) and its bacterial endosymbionts.</title>
        <authorList>
            <person name="Sun X."/>
            <person name="Fei Z."/>
            <person name="Harrison M."/>
        </authorList>
    </citation>
    <scope>NUCLEOTIDE SEQUENCE [LARGE SCALE GENOMIC DNA]</scope>
    <source>
        <strain evidence="1 2">IT104</strain>
    </source>
</reference>
<accession>A0A397JLU4</accession>
<dbReference type="InterPro" id="IPR012296">
    <property type="entry name" value="Nuclease_put_TT1808"/>
</dbReference>
<evidence type="ECO:0000313" key="2">
    <source>
        <dbReference type="Proteomes" id="UP000266861"/>
    </source>
</evidence>
<dbReference type="OrthoDB" id="2370325at2759"/>
<sequence length="298" mass="33204">MIKMGKPNLHKVLKALERIHLPKNPLNETSLPYPLVSGVSVHDYNSFIENQESSVYKFEYKNGTVNIVEMSSPEHEAVADVLRYYFCAHNPPAITPPNAPIQVSGTPLHHSPARDGARISPDLAVYPHPNFVPAPPVLHPGPPPSDIRGNPHARIICEVAVSQTSSDLKDKCRRWKRQSYVRSILGIKIYQICDSRNNPQGARDRSIKATLWRQGVQKQTWRFGTVNKDGTPTGATGCNGPNDPNYIIAIPVSDVFYDPVIPAIGYAPLPPPPPALMNAIFRIDLYEVQQMILMRQQK</sequence>
<dbReference type="EMBL" id="PQFF01000028">
    <property type="protein sequence ID" value="RHZ87788.1"/>
    <property type="molecule type" value="Genomic_DNA"/>
</dbReference>
<comment type="caution">
    <text evidence="1">The sequence shown here is derived from an EMBL/GenBank/DDBJ whole genome shotgun (WGS) entry which is preliminary data.</text>
</comment>
<dbReference type="Gene3D" id="3.90.1570.10">
    <property type="entry name" value="tt1808, chain A"/>
    <property type="match status" value="1"/>
</dbReference>